<name>X0UE24_9ZZZZ</name>
<evidence type="ECO:0000313" key="1">
    <source>
        <dbReference type="EMBL" id="GAF98652.1"/>
    </source>
</evidence>
<comment type="caution">
    <text evidence="1">The sequence shown here is derived from an EMBL/GenBank/DDBJ whole genome shotgun (WGS) entry which is preliminary data.</text>
</comment>
<reference evidence="1" key="1">
    <citation type="journal article" date="2014" name="Front. Microbiol.">
        <title>High frequency of phylogenetically diverse reductive dehalogenase-homologous genes in deep subseafloor sedimentary metagenomes.</title>
        <authorList>
            <person name="Kawai M."/>
            <person name="Futagami T."/>
            <person name="Toyoda A."/>
            <person name="Takaki Y."/>
            <person name="Nishi S."/>
            <person name="Hori S."/>
            <person name="Arai W."/>
            <person name="Tsubouchi T."/>
            <person name="Morono Y."/>
            <person name="Uchiyama I."/>
            <person name="Ito T."/>
            <person name="Fujiyama A."/>
            <person name="Inagaki F."/>
            <person name="Takami H."/>
        </authorList>
    </citation>
    <scope>NUCLEOTIDE SEQUENCE</scope>
    <source>
        <strain evidence="1">Expedition CK06-06</strain>
    </source>
</reference>
<dbReference type="EMBL" id="BARS01014992">
    <property type="protein sequence ID" value="GAF98652.1"/>
    <property type="molecule type" value="Genomic_DNA"/>
</dbReference>
<feature type="non-terminal residue" evidence="1">
    <location>
        <position position="1"/>
    </location>
</feature>
<gene>
    <name evidence="1" type="ORF">S01H1_24891</name>
</gene>
<accession>X0UE24</accession>
<dbReference type="AlphaFoldDB" id="X0UE24"/>
<protein>
    <submittedName>
        <fullName evidence="1">Uncharacterized protein</fullName>
    </submittedName>
</protein>
<organism evidence="1">
    <name type="scientific">marine sediment metagenome</name>
    <dbReference type="NCBI Taxonomy" id="412755"/>
    <lineage>
        <taxon>unclassified sequences</taxon>
        <taxon>metagenomes</taxon>
        <taxon>ecological metagenomes</taxon>
    </lineage>
</organism>
<sequence length="88" mass="10215">RPEFALGTYYEVTSDVQHGDHVHTYKQHALKGEMIFMEYYVDGQLRSRTEHPGGYGFEYSGVEKEFRDGKLVSITVYKDGKVVSEEKY</sequence>
<proteinExistence type="predicted"/>